<dbReference type="EMBL" id="JBEZFP010000202">
    <property type="protein sequence ID" value="MEU8139807.1"/>
    <property type="molecule type" value="Genomic_DNA"/>
</dbReference>
<dbReference type="InterPro" id="IPR024439">
    <property type="entry name" value="RNHCP"/>
</dbReference>
<comment type="caution">
    <text evidence="2">The sequence shown here is derived from an EMBL/GenBank/DDBJ whole genome shotgun (WGS) entry which is preliminary data.</text>
</comment>
<name>A0ABV3DX25_9ACTN</name>
<evidence type="ECO:0000313" key="2">
    <source>
        <dbReference type="EMBL" id="MEU8139807.1"/>
    </source>
</evidence>
<reference evidence="2 3" key="1">
    <citation type="submission" date="2024-06" db="EMBL/GenBank/DDBJ databases">
        <title>The Natural Products Discovery Center: Release of the First 8490 Sequenced Strains for Exploring Actinobacteria Biosynthetic Diversity.</title>
        <authorList>
            <person name="Kalkreuter E."/>
            <person name="Kautsar S.A."/>
            <person name="Yang D."/>
            <person name="Bader C.D."/>
            <person name="Teijaro C.N."/>
            <person name="Fluegel L."/>
            <person name="Davis C.M."/>
            <person name="Simpson J.R."/>
            <person name="Lauterbach L."/>
            <person name="Steele A.D."/>
            <person name="Gui C."/>
            <person name="Meng S."/>
            <person name="Li G."/>
            <person name="Viehrig K."/>
            <person name="Ye F."/>
            <person name="Su P."/>
            <person name="Kiefer A.F."/>
            <person name="Nichols A."/>
            <person name="Cepeda A.J."/>
            <person name="Yan W."/>
            <person name="Fan B."/>
            <person name="Jiang Y."/>
            <person name="Adhikari A."/>
            <person name="Zheng C.-J."/>
            <person name="Schuster L."/>
            <person name="Cowan T.M."/>
            <person name="Smanski M.J."/>
            <person name="Chevrette M.G."/>
            <person name="De Carvalho L.P.S."/>
            <person name="Shen B."/>
        </authorList>
    </citation>
    <scope>NUCLEOTIDE SEQUENCE [LARGE SCALE GENOMIC DNA]</scope>
    <source>
        <strain evidence="2 3">NPDC048946</strain>
    </source>
</reference>
<feature type="domain" description="RNHCP" evidence="1">
    <location>
        <begin position="13"/>
        <end position="95"/>
    </location>
</feature>
<evidence type="ECO:0000259" key="1">
    <source>
        <dbReference type="Pfam" id="PF12647"/>
    </source>
</evidence>
<dbReference type="Proteomes" id="UP001551482">
    <property type="component" value="Unassembled WGS sequence"/>
</dbReference>
<dbReference type="Pfam" id="PF12647">
    <property type="entry name" value="RNHCP"/>
    <property type="match status" value="1"/>
</dbReference>
<sequence length="115" mass="12468">MRTDVPSDNAVHDDFACPHCGLTLRGAAPDGGPRTHCPSCLHARHGAARDCGRRMAPISIAVSRDGAWTLIHRCTGCRELTASRVRDDDNQLLLMRTAVRPLAQPPFPLDAFGDL</sequence>
<proteinExistence type="predicted"/>
<keyword evidence="3" id="KW-1185">Reference proteome</keyword>
<accession>A0ABV3DX25</accession>
<organism evidence="2 3">
    <name type="scientific">Streptodolium elevatio</name>
    <dbReference type="NCBI Taxonomy" id="3157996"/>
    <lineage>
        <taxon>Bacteria</taxon>
        <taxon>Bacillati</taxon>
        <taxon>Actinomycetota</taxon>
        <taxon>Actinomycetes</taxon>
        <taxon>Kitasatosporales</taxon>
        <taxon>Streptomycetaceae</taxon>
        <taxon>Streptodolium</taxon>
    </lineage>
</organism>
<gene>
    <name evidence="2" type="ORF">AB0C36_40720</name>
</gene>
<protein>
    <submittedName>
        <fullName evidence="2">RNHCP domain-containing protein</fullName>
    </submittedName>
</protein>
<evidence type="ECO:0000313" key="3">
    <source>
        <dbReference type="Proteomes" id="UP001551482"/>
    </source>
</evidence>